<proteinExistence type="predicted"/>
<reference evidence="1" key="1">
    <citation type="submission" date="2020-10" db="EMBL/GenBank/DDBJ databases">
        <authorList>
            <person name="Gilroy R."/>
        </authorList>
    </citation>
    <scope>NUCLEOTIDE SEQUENCE</scope>
    <source>
        <strain evidence="1">C6-149</strain>
    </source>
</reference>
<sequence length="113" mass="13362">MQTIEANISIKIPDEYVIIKRIDFQELRAEAEKGVTWGLADMKRELGIPKSLEWIREVLLKPNRQEIDRENGGWCVFGEGRGHRYSIQPSGARKWFEENWKQIDWDEPLEGYE</sequence>
<organism evidence="1 2">
    <name type="scientific">Candidatus Gallilactobacillus intestinavium</name>
    <dbReference type="NCBI Taxonomy" id="2840838"/>
    <lineage>
        <taxon>Bacteria</taxon>
        <taxon>Bacillati</taxon>
        <taxon>Bacillota</taxon>
        <taxon>Bacilli</taxon>
        <taxon>Lactobacillales</taxon>
        <taxon>Lactobacillaceae</taxon>
        <taxon>Lactobacillaceae incertae sedis</taxon>
        <taxon>Candidatus Gallilactobacillus</taxon>
    </lineage>
</organism>
<accession>A0A9D9E9K9</accession>
<name>A0A9D9E9K9_9LACO</name>
<dbReference type="InterPro" id="IPR008489">
    <property type="entry name" value="DUF771"/>
</dbReference>
<evidence type="ECO:0000313" key="2">
    <source>
        <dbReference type="Proteomes" id="UP000823614"/>
    </source>
</evidence>
<evidence type="ECO:0000313" key="1">
    <source>
        <dbReference type="EMBL" id="MBO8441219.1"/>
    </source>
</evidence>
<comment type="caution">
    <text evidence="1">The sequence shown here is derived from an EMBL/GenBank/DDBJ whole genome shotgun (WGS) entry which is preliminary data.</text>
</comment>
<dbReference type="Proteomes" id="UP000823614">
    <property type="component" value="Unassembled WGS sequence"/>
</dbReference>
<dbReference type="EMBL" id="JADIMP010000037">
    <property type="protein sequence ID" value="MBO8441219.1"/>
    <property type="molecule type" value="Genomic_DNA"/>
</dbReference>
<reference evidence="1" key="2">
    <citation type="journal article" date="2021" name="PeerJ">
        <title>Extensive microbial diversity within the chicken gut microbiome revealed by metagenomics and culture.</title>
        <authorList>
            <person name="Gilroy R."/>
            <person name="Ravi A."/>
            <person name="Getino M."/>
            <person name="Pursley I."/>
            <person name="Horton D.L."/>
            <person name="Alikhan N.F."/>
            <person name="Baker D."/>
            <person name="Gharbi K."/>
            <person name="Hall N."/>
            <person name="Watson M."/>
            <person name="Adriaenssens E.M."/>
            <person name="Foster-Nyarko E."/>
            <person name="Jarju S."/>
            <person name="Secka A."/>
            <person name="Antonio M."/>
            <person name="Oren A."/>
            <person name="Chaudhuri R.R."/>
            <person name="La Ragione R."/>
            <person name="Hildebrand F."/>
            <person name="Pallen M.J."/>
        </authorList>
    </citation>
    <scope>NUCLEOTIDE SEQUENCE</scope>
    <source>
        <strain evidence="1">C6-149</strain>
    </source>
</reference>
<protein>
    <submittedName>
        <fullName evidence="1">DUF771 domain-containing protein</fullName>
    </submittedName>
</protein>
<gene>
    <name evidence="1" type="ORF">IAA89_02025</name>
</gene>
<dbReference type="Pfam" id="PF05595">
    <property type="entry name" value="DUF771"/>
    <property type="match status" value="1"/>
</dbReference>
<dbReference type="AlphaFoldDB" id="A0A9D9E9K9"/>